<evidence type="ECO:0000313" key="1">
    <source>
        <dbReference type="EMBL" id="KAG7131377.1"/>
    </source>
</evidence>
<organism evidence="1 2">
    <name type="scientific">Verticillium longisporum</name>
    <name type="common">Verticillium dahliae var. longisporum</name>
    <dbReference type="NCBI Taxonomy" id="100787"/>
    <lineage>
        <taxon>Eukaryota</taxon>
        <taxon>Fungi</taxon>
        <taxon>Dikarya</taxon>
        <taxon>Ascomycota</taxon>
        <taxon>Pezizomycotina</taxon>
        <taxon>Sordariomycetes</taxon>
        <taxon>Hypocreomycetidae</taxon>
        <taxon>Glomerellales</taxon>
        <taxon>Plectosphaerellaceae</taxon>
        <taxon>Verticillium</taxon>
    </lineage>
</organism>
<dbReference type="Proteomes" id="UP000689129">
    <property type="component" value="Unassembled WGS sequence"/>
</dbReference>
<evidence type="ECO:0000313" key="2">
    <source>
        <dbReference type="Proteomes" id="UP000689129"/>
    </source>
</evidence>
<proteinExistence type="predicted"/>
<gene>
    <name evidence="1" type="ORF">HYQ45_010069</name>
</gene>
<protein>
    <submittedName>
        <fullName evidence="1">Uncharacterized protein</fullName>
    </submittedName>
</protein>
<dbReference type="AlphaFoldDB" id="A0A8I3APS0"/>
<reference evidence="1" key="1">
    <citation type="journal article" date="2021" name="Mol. Plant Pathol.">
        <title>A 20-kb lineage-specific genomic region tames virulence in pathogenic amphidiploid Verticillium longisporum.</title>
        <authorList>
            <person name="Harting R."/>
            <person name="Starke J."/>
            <person name="Kusch H."/>
            <person name="Poggeler S."/>
            <person name="Maurus I."/>
            <person name="Schluter R."/>
            <person name="Landesfeind M."/>
            <person name="Bulla I."/>
            <person name="Nowrousian M."/>
            <person name="de Jonge R."/>
            <person name="Stahlhut G."/>
            <person name="Hoff K.J."/>
            <person name="Asshauer K.P."/>
            <person name="Thurmer A."/>
            <person name="Stanke M."/>
            <person name="Daniel R."/>
            <person name="Morgenstern B."/>
            <person name="Thomma B.P.H.J."/>
            <person name="Kronstad J.W."/>
            <person name="Braus-Stromeyer S.A."/>
            <person name="Braus G.H."/>
        </authorList>
    </citation>
    <scope>NUCLEOTIDE SEQUENCE</scope>
    <source>
        <strain evidence="1">Vl32</strain>
    </source>
</reference>
<name>A0A8I3APS0_VERLO</name>
<comment type="caution">
    <text evidence="1">The sequence shown here is derived from an EMBL/GenBank/DDBJ whole genome shotgun (WGS) entry which is preliminary data.</text>
</comment>
<dbReference type="EMBL" id="JAEMWZ010000206">
    <property type="protein sequence ID" value="KAG7131377.1"/>
    <property type="molecule type" value="Genomic_DNA"/>
</dbReference>
<accession>A0A8I3APS0</accession>
<sequence length="70" mass="7957">MASIKRFLVKLDRPMRHDHRLFQRAPSTALADTNLFVFMLNALNGTVNHHWNSGVYLSSLAIPVTKPGPW</sequence>